<protein>
    <recommendedName>
        <fullName evidence="5">Putative glutamate--cysteine ligase 2</fullName>
        <ecNumber evidence="5">6.3.2.2</ecNumber>
    </recommendedName>
    <alternativeName>
        <fullName evidence="5">Gamma-glutamylcysteine synthetase 2</fullName>
        <shortName evidence="5">GCS 2</shortName>
        <shortName evidence="5">Gamma-GCS 2</shortName>
    </alternativeName>
</protein>
<evidence type="ECO:0000256" key="3">
    <source>
        <dbReference type="ARBA" id="ARBA00022840"/>
    </source>
</evidence>
<dbReference type="PANTHER" id="PTHR36510:SF1">
    <property type="entry name" value="GLUTAMATE--CYSTEINE LIGASE 2-RELATED"/>
    <property type="match status" value="1"/>
</dbReference>
<evidence type="ECO:0000313" key="7">
    <source>
        <dbReference type="EMBL" id="MFC0222610.1"/>
    </source>
</evidence>
<dbReference type="EC" id="6.3.2.2" evidence="5"/>
<dbReference type="PANTHER" id="PTHR36510">
    <property type="entry name" value="GLUTAMATE--CYSTEINE LIGASE 2-RELATED"/>
    <property type="match status" value="1"/>
</dbReference>
<dbReference type="HAMAP" id="MF_01609">
    <property type="entry name" value="Glu_cys_ligase_2"/>
    <property type="match status" value="1"/>
</dbReference>
<keyword evidence="3 5" id="KW-0067">ATP-binding</keyword>
<dbReference type="RefSeq" id="WP_378518258.1">
    <property type="nucleotide sequence ID" value="NZ_CBCSDI010000002.1"/>
</dbReference>
<evidence type="ECO:0000256" key="5">
    <source>
        <dbReference type="HAMAP-Rule" id="MF_01609"/>
    </source>
</evidence>
<comment type="caution">
    <text evidence="7">The sequence shown here is derived from an EMBL/GenBank/DDBJ whole genome shotgun (WGS) entry which is preliminary data.</text>
</comment>
<keyword evidence="8" id="KW-1185">Reference proteome</keyword>
<dbReference type="Gene3D" id="3.30.590.20">
    <property type="match status" value="1"/>
</dbReference>
<dbReference type="GO" id="GO:0004357">
    <property type="term" value="F:glutamate-cysteine ligase activity"/>
    <property type="evidence" value="ECO:0007669"/>
    <property type="project" value="UniProtKB-EC"/>
</dbReference>
<organism evidence="7 8">
    <name type="scientific">Nocardioides zeicaulis</name>
    <dbReference type="NCBI Taxonomy" id="1776857"/>
    <lineage>
        <taxon>Bacteria</taxon>
        <taxon>Bacillati</taxon>
        <taxon>Actinomycetota</taxon>
        <taxon>Actinomycetes</taxon>
        <taxon>Propionibacteriales</taxon>
        <taxon>Nocardioidaceae</taxon>
        <taxon>Nocardioides</taxon>
    </lineage>
</organism>
<keyword evidence="2 5" id="KW-0547">Nucleotide-binding</keyword>
<reference evidence="7 8" key="1">
    <citation type="submission" date="2024-09" db="EMBL/GenBank/DDBJ databases">
        <authorList>
            <person name="Sun Q."/>
            <person name="Mori K."/>
        </authorList>
    </citation>
    <scope>NUCLEOTIDE SEQUENCE [LARGE SCALE GENOMIC DNA]</scope>
    <source>
        <strain evidence="7 8">CCM 8654</strain>
    </source>
</reference>
<comment type="function">
    <text evidence="5">ATP-dependent carboxylate-amine ligase which exhibits weak glutamate--cysteine ligase activity.</text>
</comment>
<sequence length="376" mass="40457">MRSMGVEEELLLVDAGSGRPHNVAAEVIRVATARDARDPAPSDDRGGSIGHELHKTQVETDTPPAATLAELDASLRAWRERARSAALEVGARVVATGTSPLRGTTRVERSERYDAMAQRYGLMLAEQLVCGCHVHVDVADDEEGVAVLDRIRSWVPLLLAISANSPWAQSVDTAYESYRWPMQMRWPSAGPLPLLGSPEAYHRHVEAMLATGVPIDEAMVYSDARLSAAHPTVEVRTADVCLDVRDTVVVASLARALVETAARDWSEGVEAPDVPAEIIRLASWKAGRYGLTGELVHPPTGTSRPAADVLGSLLDHVGDALRDAGDHDHVSAGIERLLADGTGARRQRELLEAVEPDDDEGLARAVVRLSRITAGE</sequence>
<feature type="region of interest" description="Disordered" evidence="6">
    <location>
        <begin position="34"/>
        <end position="57"/>
    </location>
</feature>
<proteinExistence type="inferred from homology"/>
<evidence type="ECO:0000256" key="2">
    <source>
        <dbReference type="ARBA" id="ARBA00022741"/>
    </source>
</evidence>
<comment type="similarity">
    <text evidence="5">Belongs to the glutamate--cysteine ligase type 2 family. YbdK subfamily.</text>
</comment>
<comment type="catalytic activity">
    <reaction evidence="4 5">
        <text>L-cysteine + L-glutamate + ATP = gamma-L-glutamyl-L-cysteine + ADP + phosphate + H(+)</text>
        <dbReference type="Rhea" id="RHEA:13285"/>
        <dbReference type="ChEBI" id="CHEBI:15378"/>
        <dbReference type="ChEBI" id="CHEBI:29985"/>
        <dbReference type="ChEBI" id="CHEBI:30616"/>
        <dbReference type="ChEBI" id="CHEBI:35235"/>
        <dbReference type="ChEBI" id="CHEBI:43474"/>
        <dbReference type="ChEBI" id="CHEBI:58173"/>
        <dbReference type="ChEBI" id="CHEBI:456216"/>
        <dbReference type="EC" id="6.3.2.2"/>
    </reaction>
</comment>
<name>A0ABV6E0U1_9ACTN</name>
<dbReference type="SUPFAM" id="SSF55931">
    <property type="entry name" value="Glutamine synthetase/guanido kinase"/>
    <property type="match status" value="1"/>
</dbReference>
<keyword evidence="1 5" id="KW-0436">Ligase</keyword>
<dbReference type="InterPro" id="IPR011793">
    <property type="entry name" value="YbdK"/>
</dbReference>
<dbReference type="InterPro" id="IPR006336">
    <property type="entry name" value="GCS2"/>
</dbReference>
<dbReference type="InterPro" id="IPR050141">
    <property type="entry name" value="GCL_type2/YbdK_subfam"/>
</dbReference>
<evidence type="ECO:0000256" key="6">
    <source>
        <dbReference type="SAM" id="MobiDB-lite"/>
    </source>
</evidence>
<dbReference type="Pfam" id="PF04107">
    <property type="entry name" value="GCS2"/>
    <property type="match status" value="1"/>
</dbReference>
<dbReference type="EMBL" id="JBHLXH010000001">
    <property type="protein sequence ID" value="MFC0222610.1"/>
    <property type="molecule type" value="Genomic_DNA"/>
</dbReference>
<gene>
    <name evidence="7" type="ORF">ACFFJG_08960</name>
</gene>
<evidence type="ECO:0000256" key="4">
    <source>
        <dbReference type="ARBA" id="ARBA00048819"/>
    </source>
</evidence>
<dbReference type="NCBIfam" id="NF010041">
    <property type="entry name" value="PRK13517.1-1"/>
    <property type="match status" value="1"/>
</dbReference>
<evidence type="ECO:0000313" key="8">
    <source>
        <dbReference type="Proteomes" id="UP001589698"/>
    </source>
</evidence>
<evidence type="ECO:0000256" key="1">
    <source>
        <dbReference type="ARBA" id="ARBA00022598"/>
    </source>
</evidence>
<dbReference type="InterPro" id="IPR014746">
    <property type="entry name" value="Gln_synth/guanido_kin_cat_dom"/>
</dbReference>
<accession>A0ABV6E0U1</accession>
<dbReference type="NCBIfam" id="TIGR02050">
    <property type="entry name" value="gshA_cyan_rel"/>
    <property type="match status" value="1"/>
</dbReference>
<dbReference type="Proteomes" id="UP001589698">
    <property type="component" value="Unassembled WGS sequence"/>
</dbReference>